<reference evidence="2 3" key="1">
    <citation type="submission" date="2019-11" db="EMBL/GenBank/DDBJ databases">
        <authorList>
            <person name="Khan S.A."/>
            <person name="Jeon C.O."/>
            <person name="Chun B.H."/>
        </authorList>
    </citation>
    <scope>NUCLEOTIDE SEQUENCE [LARGE SCALE GENOMIC DNA]</scope>
    <source>
        <strain evidence="2 3">IMCC 1097</strain>
    </source>
</reference>
<protein>
    <recommendedName>
        <fullName evidence="4">Flagellar hook-length control protein FliK</fullName>
    </recommendedName>
</protein>
<organism evidence="2 3">
    <name type="scientific">Litorivicinus lipolyticus</name>
    <dbReference type="NCBI Taxonomy" id="418701"/>
    <lineage>
        <taxon>Bacteria</taxon>
        <taxon>Pseudomonadati</taxon>
        <taxon>Pseudomonadota</taxon>
        <taxon>Gammaproteobacteria</taxon>
        <taxon>Oceanospirillales</taxon>
        <taxon>Litorivicinaceae</taxon>
        <taxon>Litorivicinus</taxon>
    </lineage>
</organism>
<evidence type="ECO:0000313" key="3">
    <source>
        <dbReference type="Proteomes" id="UP000388235"/>
    </source>
</evidence>
<sequence>MTADVRGIAAAQPAAPRPASGRAGMAALVGTLGQLGAHSPATAVSAQVTHVQPHAQGGFQVTLSLNGQTLTVPAPSPPGNPIQLYTLNGAVQVATLGWQRSNIQPPPAQPHLATLLSALGSPPAATAALLQVTLADPAMAGWAALLAQLTSPNFAKRWIGDSRQFEAMLSKLADAIPERGEPYLHQQEQRAIAGQEDLRQGLPTWRFDIPIQLGNRWIDGRATLQRRGPQGNVWEFQLEFELPKSGRVDVRVCLAPHAIDTRFRAERPGVLRRLGELTESMTARLRHMGLPMQPITLAPWIRASAIKPADDPGSTLDIRV</sequence>
<dbReference type="AlphaFoldDB" id="A0A5Q2Q9Y9"/>
<dbReference type="RefSeq" id="WP_153713537.1">
    <property type="nucleotide sequence ID" value="NZ_CP045871.1"/>
</dbReference>
<dbReference type="EMBL" id="CP045871">
    <property type="protein sequence ID" value="QGG80033.1"/>
    <property type="molecule type" value="Genomic_DNA"/>
</dbReference>
<accession>A0A5Q2Q9Y9</accession>
<name>A0A5Q2Q9Y9_9GAMM</name>
<evidence type="ECO:0000313" key="2">
    <source>
        <dbReference type="EMBL" id="QGG80033.1"/>
    </source>
</evidence>
<dbReference type="KEGG" id="llp:GH975_05350"/>
<evidence type="ECO:0008006" key="4">
    <source>
        <dbReference type="Google" id="ProtNLM"/>
    </source>
</evidence>
<proteinExistence type="predicted"/>
<feature type="region of interest" description="Disordered" evidence="1">
    <location>
        <begin position="1"/>
        <end position="21"/>
    </location>
</feature>
<gene>
    <name evidence="2" type="ORF">GH975_05350</name>
</gene>
<evidence type="ECO:0000256" key="1">
    <source>
        <dbReference type="SAM" id="MobiDB-lite"/>
    </source>
</evidence>
<keyword evidence="3" id="KW-1185">Reference proteome</keyword>
<dbReference type="Proteomes" id="UP000388235">
    <property type="component" value="Chromosome"/>
</dbReference>